<dbReference type="InterPro" id="IPR038071">
    <property type="entry name" value="UROD/MetE-like_sf"/>
</dbReference>
<dbReference type="EMBL" id="CP046244">
    <property type="protein sequence ID" value="QGP91133.1"/>
    <property type="molecule type" value="Genomic_DNA"/>
</dbReference>
<feature type="region of interest" description="Disordered" evidence="1">
    <location>
        <begin position="390"/>
        <end position="410"/>
    </location>
</feature>
<sequence length="452" mass="51934">MADEIKALFNQRLGRYQAAIALEPTDRIPIAFNTTYFAEKASGYTYQEIMYDPEIWAKVEIEFAKKYPELDTFRTNLQWSPNWDVVDYRLYKVPGRDITPKSLQQFVEAEYMKEDEYRLMIDDPVTFRMERYLPRILGEFKERGSIRSYMAFLKSGMAQGIVGAINRERGARLAAEVGMPQPVMGNFAAPFDFLSDNLRGLNGIMRDMFRQPDNVIEACEALLPDLINRALATADPLKRYPIFVATHKPCFLSPKQFDTFYWPTFKKGVEMLIEAGYTFRVFLEGNWGPHWHHIAELPRGKVLCDIDNEADIFEAKKAFGHQQCITGGIPNEMLILGTPDEVRARVKLLCETVGKDGGWIPHGGGHIPEDTKPENFRALIDAVMEYGRYSDGPPPEPKSNPNIPPGVKLPEPRVVTPWEIKKAEWAIPGDEELIKKNWERLERMAYNWLLSW</sequence>
<dbReference type="InterPro" id="IPR000257">
    <property type="entry name" value="Uroporphyrinogen_deCOase"/>
</dbReference>
<dbReference type="OrthoDB" id="9813603at2"/>
<dbReference type="GO" id="GO:0004853">
    <property type="term" value="F:uroporphyrinogen decarboxylase activity"/>
    <property type="evidence" value="ECO:0007669"/>
    <property type="project" value="InterPro"/>
</dbReference>
<dbReference type="InterPro" id="IPR052024">
    <property type="entry name" value="Methanogen_methyltrans"/>
</dbReference>
<feature type="compositionally biased region" description="Pro residues" evidence="1">
    <location>
        <begin position="392"/>
        <end position="404"/>
    </location>
</feature>
<name>A0A6I5ZMM1_9FIRM</name>
<organism evidence="3 4">
    <name type="scientific">Neomoorella glycerini</name>
    <dbReference type="NCBI Taxonomy" id="55779"/>
    <lineage>
        <taxon>Bacteria</taxon>
        <taxon>Bacillati</taxon>
        <taxon>Bacillota</taxon>
        <taxon>Clostridia</taxon>
        <taxon>Neomoorellales</taxon>
        <taxon>Neomoorellaceae</taxon>
        <taxon>Neomoorella</taxon>
    </lineage>
</organism>
<evidence type="ECO:0000259" key="2">
    <source>
        <dbReference type="Pfam" id="PF01208"/>
    </source>
</evidence>
<reference evidence="3 4" key="1">
    <citation type="submission" date="2019-11" db="EMBL/GenBank/DDBJ databases">
        <title>Genome sequence of Moorella glycerini DSM11254.</title>
        <authorList>
            <person name="Poehlein A."/>
            <person name="Boeer T."/>
            <person name="Daniel R."/>
        </authorList>
    </citation>
    <scope>NUCLEOTIDE SEQUENCE [LARGE SCALE GENOMIC DNA]</scope>
    <source>
        <strain evidence="3 4">DSM 11254</strain>
    </source>
</reference>
<dbReference type="PANTHER" id="PTHR47099:SF1">
    <property type="entry name" value="METHYLCOBAMIDE:COM METHYLTRANSFERASE MTBA"/>
    <property type="match status" value="1"/>
</dbReference>
<accession>A0A6I5ZMM1</accession>
<evidence type="ECO:0000256" key="1">
    <source>
        <dbReference type="SAM" id="MobiDB-lite"/>
    </source>
</evidence>
<dbReference type="RefSeq" id="WP_156271556.1">
    <property type="nucleotide sequence ID" value="NZ_CP046244.1"/>
</dbReference>
<dbReference type="GO" id="GO:0006779">
    <property type="term" value="P:porphyrin-containing compound biosynthetic process"/>
    <property type="evidence" value="ECO:0007669"/>
    <property type="project" value="InterPro"/>
</dbReference>
<proteinExistence type="predicted"/>
<dbReference type="Proteomes" id="UP000425916">
    <property type="component" value="Chromosome"/>
</dbReference>
<protein>
    <submittedName>
        <fullName evidence="3">Uroporphyrinogen decarboxylase (URO-D)</fullName>
    </submittedName>
</protein>
<dbReference type="PANTHER" id="PTHR47099">
    <property type="entry name" value="METHYLCOBAMIDE:COM METHYLTRANSFERASE MTBA"/>
    <property type="match status" value="1"/>
</dbReference>
<evidence type="ECO:0000313" key="3">
    <source>
        <dbReference type="EMBL" id="QGP91133.1"/>
    </source>
</evidence>
<dbReference type="Gene3D" id="3.20.20.210">
    <property type="match status" value="1"/>
</dbReference>
<dbReference type="SUPFAM" id="SSF51726">
    <property type="entry name" value="UROD/MetE-like"/>
    <property type="match status" value="1"/>
</dbReference>
<dbReference type="Pfam" id="PF01208">
    <property type="entry name" value="URO-D"/>
    <property type="match status" value="1"/>
</dbReference>
<gene>
    <name evidence="3" type="ORF">MGLY_04580</name>
</gene>
<keyword evidence="4" id="KW-1185">Reference proteome</keyword>
<feature type="domain" description="Uroporphyrinogen decarboxylase (URO-D)" evidence="2">
    <location>
        <begin position="172"/>
        <end position="386"/>
    </location>
</feature>
<dbReference type="AlphaFoldDB" id="A0A6I5ZMM1"/>
<evidence type="ECO:0000313" key="4">
    <source>
        <dbReference type="Proteomes" id="UP000425916"/>
    </source>
</evidence>